<proteinExistence type="predicted"/>
<dbReference type="WBParaSite" id="GPUH_0001361801-mRNA-1">
    <property type="protein sequence ID" value="GPUH_0001361801-mRNA-1"/>
    <property type="gene ID" value="GPUH_0001361801"/>
</dbReference>
<organism evidence="2">
    <name type="scientific">Gongylonema pulchrum</name>
    <dbReference type="NCBI Taxonomy" id="637853"/>
    <lineage>
        <taxon>Eukaryota</taxon>
        <taxon>Metazoa</taxon>
        <taxon>Ecdysozoa</taxon>
        <taxon>Nematoda</taxon>
        <taxon>Chromadorea</taxon>
        <taxon>Rhabditida</taxon>
        <taxon>Spirurina</taxon>
        <taxon>Spiruromorpha</taxon>
        <taxon>Spiruroidea</taxon>
        <taxon>Gongylonematidae</taxon>
        <taxon>Gongylonema</taxon>
    </lineage>
</organism>
<feature type="domain" description="ELMO" evidence="1">
    <location>
        <begin position="37"/>
        <end position="211"/>
    </location>
</feature>
<dbReference type="PANTHER" id="PTHR12771">
    <property type="entry name" value="ENGULFMENT AND CELL MOTILITY"/>
    <property type="match status" value="1"/>
</dbReference>
<dbReference type="GO" id="GO:0005886">
    <property type="term" value="C:plasma membrane"/>
    <property type="evidence" value="ECO:0007669"/>
    <property type="project" value="TreeGrafter"/>
</dbReference>
<dbReference type="InterPro" id="IPR050868">
    <property type="entry name" value="ELMO_domain-containing"/>
</dbReference>
<dbReference type="GO" id="GO:0048870">
    <property type="term" value="P:cell motility"/>
    <property type="evidence" value="ECO:0007669"/>
    <property type="project" value="TreeGrafter"/>
</dbReference>
<accession>A0A183DY12</accession>
<name>A0A183DY12_9BILA</name>
<dbReference type="AlphaFoldDB" id="A0A183DY12"/>
<dbReference type="PANTHER" id="PTHR12771:SF56">
    <property type="entry name" value="CED-12"/>
    <property type="match status" value="1"/>
</dbReference>
<reference evidence="2" key="1">
    <citation type="submission" date="2016-06" db="UniProtKB">
        <authorList>
            <consortium name="WormBaseParasite"/>
        </authorList>
    </citation>
    <scope>IDENTIFICATION</scope>
</reference>
<dbReference type="PROSITE" id="PS51335">
    <property type="entry name" value="ELMO"/>
    <property type="match status" value="1"/>
</dbReference>
<evidence type="ECO:0000259" key="1">
    <source>
        <dbReference type="PROSITE" id="PS51335"/>
    </source>
</evidence>
<dbReference type="InterPro" id="IPR006816">
    <property type="entry name" value="ELMO_dom"/>
</dbReference>
<protein>
    <submittedName>
        <fullName evidence="2">ELMO domain-containing protein</fullName>
    </submittedName>
</protein>
<dbReference type="GO" id="GO:0007015">
    <property type="term" value="P:actin filament organization"/>
    <property type="evidence" value="ECO:0007669"/>
    <property type="project" value="TreeGrafter"/>
</dbReference>
<evidence type="ECO:0000313" key="2">
    <source>
        <dbReference type="WBParaSite" id="GPUH_0001361801-mRNA-1"/>
    </source>
</evidence>
<sequence>LRKGNQLDVGIEQQLVTVQRIQLNELSQKAMRIPTEAEIERFSQLKVFNGESSKAEEKRAEFLSFREAVVKTPPGSLALETILSFGTRHADTIAKISLENSMRSDHKPWSFTVVSAHLVQMLIDILHIINEPGILSFFFALEQRSLSTMEAHFFTEGERLMVLLFKSDRPFLDLFAVLVRLFHRTWREMHASDEDIKKVLAVVRKQMDVCLLEKPESIEKLEELLAVHSYPHMKKLWEDERSAKEAEELQSDAVKLSFLILLAQQFWFWKLDANEKTLICSDCANSEVSSNASSAANLKRVDKLSVQAQRQVDRFLNIELKMRLLELDHIPNTIEIPPLPANFDWIPRDVDHSKTSITKV</sequence>
<dbReference type="Gene3D" id="6.10.10.90">
    <property type="match status" value="1"/>
</dbReference>
<dbReference type="Pfam" id="PF04727">
    <property type="entry name" value="ELMO_CED12"/>
    <property type="match status" value="1"/>
</dbReference>